<dbReference type="GO" id="GO:0015631">
    <property type="term" value="F:tubulin binding"/>
    <property type="evidence" value="ECO:0007669"/>
    <property type="project" value="InterPro"/>
</dbReference>
<dbReference type="OrthoDB" id="548799at2759"/>
<dbReference type="GO" id="GO:0001578">
    <property type="term" value="P:microtubule bundle formation"/>
    <property type="evidence" value="ECO:0007669"/>
    <property type="project" value="TreeGrafter"/>
</dbReference>
<dbReference type="GO" id="GO:0046785">
    <property type="term" value="P:microtubule polymerization"/>
    <property type="evidence" value="ECO:0007669"/>
    <property type="project" value="InterPro"/>
</dbReference>
<evidence type="ECO:0000313" key="1">
    <source>
        <dbReference type="EMBL" id="CAF1378159.1"/>
    </source>
</evidence>
<dbReference type="Proteomes" id="UP000681722">
    <property type="component" value="Unassembled WGS sequence"/>
</dbReference>
<accession>A0A815J6B1</accession>
<keyword evidence="3" id="KW-1185">Reference proteome</keyword>
<dbReference type="GO" id="GO:0005874">
    <property type="term" value="C:microtubule"/>
    <property type="evidence" value="ECO:0007669"/>
    <property type="project" value="TreeGrafter"/>
</dbReference>
<dbReference type="InterPro" id="IPR008907">
    <property type="entry name" value="TPP/p25"/>
</dbReference>
<name>A0A815J6B1_9BILA</name>
<dbReference type="EMBL" id="CAJOBC010079718">
    <property type="protein sequence ID" value="CAF4270584.1"/>
    <property type="molecule type" value="Genomic_DNA"/>
</dbReference>
<comment type="caution">
    <text evidence="1">The sequence shown here is derived from an EMBL/GenBank/DDBJ whole genome shotgun (WGS) entry which is preliminary data.</text>
</comment>
<dbReference type="Proteomes" id="UP000663829">
    <property type="component" value="Unassembled WGS sequence"/>
</dbReference>
<gene>
    <name evidence="1" type="ORF">GPM918_LOCUS32198</name>
    <name evidence="2" type="ORF">SRO942_LOCUS32862</name>
</gene>
<dbReference type="GO" id="GO:0032273">
    <property type="term" value="P:positive regulation of protein polymerization"/>
    <property type="evidence" value="ECO:0007669"/>
    <property type="project" value="TreeGrafter"/>
</dbReference>
<sequence length="249" mass="28878">MLDESWRKVFNARKVPIGRKDRFVVNMTTVQNIMRDAQLYNENSPFDIEKTQIATAYKTVCSKFHRTMLSFDEFKQFIIEYAKGIKKDKEIIETAISRLQKPSYNVQKTKEDPVVTRLTNPKLYGGTHVHRFEENGKGAGKSGRMDIAKDTTGYVQGYTNKGMYDKPIKTRLSMSSRKDASYYNQTDDSEINYLKAPSNFMRAKNNEHLFDQSFTKLSTNIKFADQNEIQGRYGRIGLTSPKEQMNERK</sequence>
<organism evidence="1 3">
    <name type="scientific">Didymodactylos carnosus</name>
    <dbReference type="NCBI Taxonomy" id="1234261"/>
    <lineage>
        <taxon>Eukaryota</taxon>
        <taxon>Metazoa</taxon>
        <taxon>Spiralia</taxon>
        <taxon>Gnathifera</taxon>
        <taxon>Rotifera</taxon>
        <taxon>Eurotatoria</taxon>
        <taxon>Bdelloidea</taxon>
        <taxon>Philodinida</taxon>
        <taxon>Philodinidae</taxon>
        <taxon>Didymodactylos</taxon>
    </lineage>
</organism>
<dbReference type="PANTHER" id="PTHR12932:SF9">
    <property type="entry name" value="TUBULIN POLYMERIZATION-PROMOTING PROTEIN HOMOLOG"/>
    <property type="match status" value="1"/>
</dbReference>
<dbReference type="Pfam" id="PF05517">
    <property type="entry name" value="p25-alpha"/>
    <property type="match status" value="1"/>
</dbReference>
<evidence type="ECO:0000313" key="2">
    <source>
        <dbReference type="EMBL" id="CAF4270584.1"/>
    </source>
</evidence>
<protein>
    <submittedName>
        <fullName evidence="1">Uncharacterized protein</fullName>
    </submittedName>
</protein>
<evidence type="ECO:0000313" key="3">
    <source>
        <dbReference type="Proteomes" id="UP000663829"/>
    </source>
</evidence>
<dbReference type="PANTHER" id="PTHR12932">
    <property type="entry name" value="P25 ALPHA-RELATED"/>
    <property type="match status" value="1"/>
</dbReference>
<dbReference type="AlphaFoldDB" id="A0A815J6B1"/>
<dbReference type="EMBL" id="CAJNOQ010016286">
    <property type="protein sequence ID" value="CAF1378159.1"/>
    <property type="molecule type" value="Genomic_DNA"/>
</dbReference>
<reference evidence="1" key="1">
    <citation type="submission" date="2021-02" db="EMBL/GenBank/DDBJ databases">
        <authorList>
            <person name="Nowell W R."/>
        </authorList>
    </citation>
    <scope>NUCLEOTIDE SEQUENCE</scope>
</reference>
<proteinExistence type="predicted"/>